<proteinExistence type="predicted"/>
<feature type="signal peptide" evidence="1">
    <location>
        <begin position="1"/>
        <end position="18"/>
    </location>
</feature>
<reference evidence="2 3" key="1">
    <citation type="submission" date="2024-09" db="EMBL/GenBank/DDBJ databases">
        <authorList>
            <person name="Sun Q."/>
            <person name="Mori K."/>
        </authorList>
    </citation>
    <scope>NUCLEOTIDE SEQUENCE [LARGE SCALE GENOMIC DNA]</scope>
    <source>
        <strain evidence="2 3">CECT 7908</strain>
    </source>
</reference>
<dbReference type="EMBL" id="JBHMEX010000058">
    <property type="protein sequence ID" value="MFB9065948.1"/>
    <property type="molecule type" value="Genomic_DNA"/>
</dbReference>
<accession>A0ABV5FQW5</accession>
<sequence length="164" mass="18825">MKKLLLLTALFICSFAIAQKTDVINRMQGSSLAEAKNLVSDLVSLNTDKYELVKEKPTKEAHLLFYLPAGLTAEQKEEAAVNAYESGIVVRLSKLENGTYKVREFYAEPKLMFSIINDVFYPAANYNDFVGATKYRNYIDSDKKYKFYFYSGDSPKSKYKFYSY</sequence>
<evidence type="ECO:0000313" key="2">
    <source>
        <dbReference type="EMBL" id="MFB9065948.1"/>
    </source>
</evidence>
<keyword evidence="3" id="KW-1185">Reference proteome</keyword>
<evidence type="ECO:0000313" key="3">
    <source>
        <dbReference type="Proteomes" id="UP001589589"/>
    </source>
</evidence>
<dbReference type="Proteomes" id="UP001589589">
    <property type="component" value="Unassembled WGS sequence"/>
</dbReference>
<evidence type="ECO:0000256" key="1">
    <source>
        <dbReference type="SAM" id="SignalP"/>
    </source>
</evidence>
<name>A0ABV5FQW5_9FLAO</name>
<protein>
    <recommendedName>
        <fullName evidence="4">DUF4252 domain-containing protein</fullName>
    </recommendedName>
</protein>
<organism evidence="2 3">
    <name type="scientific">Flavobacterium branchiarum</name>
    <dbReference type="NCBI Taxonomy" id="1114870"/>
    <lineage>
        <taxon>Bacteria</taxon>
        <taxon>Pseudomonadati</taxon>
        <taxon>Bacteroidota</taxon>
        <taxon>Flavobacteriia</taxon>
        <taxon>Flavobacteriales</taxon>
        <taxon>Flavobacteriaceae</taxon>
        <taxon>Flavobacterium</taxon>
    </lineage>
</organism>
<dbReference type="RefSeq" id="WP_290260006.1">
    <property type="nucleotide sequence ID" value="NZ_JAUFQQ010000003.1"/>
</dbReference>
<evidence type="ECO:0008006" key="4">
    <source>
        <dbReference type="Google" id="ProtNLM"/>
    </source>
</evidence>
<keyword evidence="1" id="KW-0732">Signal</keyword>
<comment type="caution">
    <text evidence="2">The sequence shown here is derived from an EMBL/GenBank/DDBJ whole genome shotgun (WGS) entry which is preliminary data.</text>
</comment>
<gene>
    <name evidence="2" type="ORF">ACFFUQ_18170</name>
</gene>
<feature type="chain" id="PRO_5045808387" description="DUF4252 domain-containing protein" evidence="1">
    <location>
        <begin position="19"/>
        <end position="164"/>
    </location>
</feature>